<dbReference type="AlphaFoldDB" id="A0A831WB76"/>
<dbReference type="InterPro" id="IPR003856">
    <property type="entry name" value="LPS_length_determ_N"/>
</dbReference>
<accession>A0A831WB76</accession>
<keyword evidence="5 7" id="KW-0472">Membrane</keyword>
<evidence type="ECO:0000256" key="7">
    <source>
        <dbReference type="SAM" id="Phobius"/>
    </source>
</evidence>
<evidence type="ECO:0000256" key="2">
    <source>
        <dbReference type="ARBA" id="ARBA00022475"/>
    </source>
</evidence>
<dbReference type="Pfam" id="PF02706">
    <property type="entry name" value="Wzz"/>
    <property type="match status" value="1"/>
</dbReference>
<keyword evidence="4 7" id="KW-1133">Transmembrane helix</keyword>
<evidence type="ECO:0000256" key="3">
    <source>
        <dbReference type="ARBA" id="ARBA00022692"/>
    </source>
</evidence>
<dbReference type="EMBL" id="DRKP01000131">
    <property type="protein sequence ID" value="HEB96952.1"/>
    <property type="molecule type" value="Genomic_DNA"/>
</dbReference>
<protein>
    <recommendedName>
        <fullName evidence="8">Polysaccharide chain length determinant N-terminal domain-containing protein</fullName>
    </recommendedName>
</protein>
<evidence type="ECO:0000256" key="1">
    <source>
        <dbReference type="ARBA" id="ARBA00004651"/>
    </source>
</evidence>
<dbReference type="Proteomes" id="UP000886251">
    <property type="component" value="Unassembled WGS sequence"/>
</dbReference>
<feature type="compositionally biased region" description="Polar residues" evidence="6">
    <location>
        <begin position="1"/>
        <end position="17"/>
    </location>
</feature>
<gene>
    <name evidence="9" type="ORF">ENI96_11050</name>
</gene>
<evidence type="ECO:0000256" key="5">
    <source>
        <dbReference type="ARBA" id="ARBA00023136"/>
    </source>
</evidence>
<sequence>MMDSHPPTQRSDATGPNHTDDPFGQFSDGDEETIDLAHYWRVVRRHKWGILSITLIAVIIGALYALSATPIYQARTVLLADPIQPNVNTQNQYVNTALVYLFYETQYEIIKSRTVAERAVDKLDLVEKYKQEQQQREVEAAGEQEPENLFQRIRLWRQELANWRQWLPEELRPEPAPEPDDATLRRQLATEIQAGLTVKGGKQSEIINVSYDSP</sequence>
<feature type="transmembrane region" description="Helical" evidence="7">
    <location>
        <begin position="48"/>
        <end position="66"/>
    </location>
</feature>
<keyword evidence="3 7" id="KW-0812">Transmembrane</keyword>
<dbReference type="PANTHER" id="PTHR32309:SF31">
    <property type="entry name" value="CAPSULAR EXOPOLYSACCHARIDE FAMILY"/>
    <property type="match status" value="1"/>
</dbReference>
<organism evidence="9">
    <name type="scientific">Sedimenticola thiotaurini</name>
    <dbReference type="NCBI Taxonomy" id="1543721"/>
    <lineage>
        <taxon>Bacteria</taxon>
        <taxon>Pseudomonadati</taxon>
        <taxon>Pseudomonadota</taxon>
        <taxon>Gammaproteobacteria</taxon>
        <taxon>Chromatiales</taxon>
        <taxon>Sedimenticolaceae</taxon>
        <taxon>Sedimenticola</taxon>
    </lineage>
</organism>
<evidence type="ECO:0000256" key="4">
    <source>
        <dbReference type="ARBA" id="ARBA00022989"/>
    </source>
</evidence>
<feature type="non-terminal residue" evidence="9">
    <location>
        <position position="214"/>
    </location>
</feature>
<feature type="domain" description="Polysaccharide chain length determinant N-terminal" evidence="8">
    <location>
        <begin position="32"/>
        <end position="123"/>
    </location>
</feature>
<reference evidence="9" key="1">
    <citation type="journal article" date="2020" name="mSystems">
        <title>Genome- and Community-Level Interaction Insights into Carbon Utilization and Element Cycling Functions of Hydrothermarchaeota in Hydrothermal Sediment.</title>
        <authorList>
            <person name="Zhou Z."/>
            <person name="Liu Y."/>
            <person name="Xu W."/>
            <person name="Pan J."/>
            <person name="Luo Z.H."/>
            <person name="Li M."/>
        </authorList>
    </citation>
    <scope>NUCLEOTIDE SEQUENCE [LARGE SCALE GENOMIC DNA]</scope>
    <source>
        <strain evidence="9">HyVt-443</strain>
    </source>
</reference>
<evidence type="ECO:0000313" key="9">
    <source>
        <dbReference type="EMBL" id="HEB96952.1"/>
    </source>
</evidence>
<name>A0A831WB76_9GAMM</name>
<proteinExistence type="predicted"/>
<keyword evidence="2" id="KW-1003">Cell membrane</keyword>
<comment type="caution">
    <text evidence="9">The sequence shown here is derived from an EMBL/GenBank/DDBJ whole genome shotgun (WGS) entry which is preliminary data.</text>
</comment>
<evidence type="ECO:0000256" key="6">
    <source>
        <dbReference type="SAM" id="MobiDB-lite"/>
    </source>
</evidence>
<comment type="subcellular location">
    <subcellularLocation>
        <location evidence="1">Cell membrane</location>
        <topology evidence="1">Multi-pass membrane protein</topology>
    </subcellularLocation>
</comment>
<feature type="region of interest" description="Disordered" evidence="6">
    <location>
        <begin position="1"/>
        <end position="27"/>
    </location>
</feature>
<dbReference type="GO" id="GO:0005886">
    <property type="term" value="C:plasma membrane"/>
    <property type="evidence" value="ECO:0007669"/>
    <property type="project" value="UniProtKB-SubCell"/>
</dbReference>
<dbReference type="PANTHER" id="PTHR32309">
    <property type="entry name" value="TYROSINE-PROTEIN KINASE"/>
    <property type="match status" value="1"/>
</dbReference>
<evidence type="ECO:0000259" key="8">
    <source>
        <dbReference type="Pfam" id="PF02706"/>
    </source>
</evidence>
<dbReference type="InterPro" id="IPR050445">
    <property type="entry name" value="Bact_polysacc_biosynth/exp"/>
</dbReference>